<organism evidence="7">
    <name type="scientific">Salvia splendens</name>
    <name type="common">Scarlet sage</name>
    <dbReference type="NCBI Taxonomy" id="180675"/>
    <lineage>
        <taxon>Eukaryota</taxon>
        <taxon>Viridiplantae</taxon>
        <taxon>Streptophyta</taxon>
        <taxon>Embryophyta</taxon>
        <taxon>Tracheophyta</taxon>
        <taxon>Spermatophyta</taxon>
        <taxon>Magnoliopsida</taxon>
        <taxon>eudicotyledons</taxon>
        <taxon>Gunneridae</taxon>
        <taxon>Pentapetalae</taxon>
        <taxon>asterids</taxon>
        <taxon>lamiids</taxon>
        <taxon>Lamiales</taxon>
        <taxon>Lamiaceae</taxon>
        <taxon>Nepetoideae</taxon>
        <taxon>Mentheae</taxon>
        <taxon>Salviinae</taxon>
        <taxon>Salvia</taxon>
        <taxon>Salvia subgen. Calosphace</taxon>
        <taxon>core Calosphace</taxon>
    </lineage>
</organism>
<dbReference type="PANTHER" id="PTHR10743:SF28">
    <property type="entry name" value="PROTEIN RER1C"/>
    <property type="match status" value="1"/>
</dbReference>
<evidence type="ECO:0008006" key="9">
    <source>
        <dbReference type="Google" id="ProtNLM"/>
    </source>
</evidence>
<keyword evidence="8" id="KW-1185">Reference proteome</keyword>
<dbReference type="GO" id="GO:0006621">
    <property type="term" value="P:protein retention in ER lumen"/>
    <property type="evidence" value="ECO:0007669"/>
    <property type="project" value="TreeGrafter"/>
</dbReference>
<dbReference type="InterPro" id="IPR004932">
    <property type="entry name" value="Rer1"/>
</dbReference>
<feature type="transmembrane region" description="Helical" evidence="6">
    <location>
        <begin position="72"/>
        <end position="89"/>
    </location>
</feature>
<evidence type="ECO:0000256" key="2">
    <source>
        <dbReference type="ARBA" id="ARBA00006070"/>
    </source>
</evidence>
<evidence type="ECO:0000313" key="7">
    <source>
        <dbReference type="EMBL" id="KAG6425163.1"/>
    </source>
</evidence>
<keyword evidence="3 6" id="KW-0812">Transmembrane</keyword>
<dbReference type="PANTHER" id="PTHR10743">
    <property type="entry name" value="PROTEIN RER1"/>
    <property type="match status" value="1"/>
</dbReference>
<evidence type="ECO:0000256" key="6">
    <source>
        <dbReference type="SAM" id="Phobius"/>
    </source>
</evidence>
<sequence length="128" mass="15356">MEWSSRQGNERRSKISKCLLDSIIDDLNMFVLDIRKSWKENCKQVKWTWHSLIKAFGVALLLTFFSAFDVPVFWPILMFYWSVLFFLTMRRQIMHMIKYKYVPFTFGKQVCPQSIHCYKLSTKSVLIV</sequence>
<feature type="transmembrane region" description="Helical" evidence="6">
    <location>
        <begin position="47"/>
        <end position="66"/>
    </location>
</feature>
<dbReference type="Proteomes" id="UP000298416">
    <property type="component" value="Unassembled WGS sequence"/>
</dbReference>
<dbReference type="GO" id="GO:0000139">
    <property type="term" value="C:Golgi membrane"/>
    <property type="evidence" value="ECO:0007669"/>
    <property type="project" value="TreeGrafter"/>
</dbReference>
<evidence type="ECO:0000313" key="8">
    <source>
        <dbReference type="Proteomes" id="UP000298416"/>
    </source>
</evidence>
<gene>
    <name evidence="7" type="ORF">SASPL_115589</name>
</gene>
<evidence type="ECO:0000256" key="5">
    <source>
        <dbReference type="ARBA" id="ARBA00023136"/>
    </source>
</evidence>
<reference evidence="7" key="1">
    <citation type="submission" date="2018-01" db="EMBL/GenBank/DDBJ databases">
        <authorList>
            <person name="Mao J.F."/>
        </authorList>
    </citation>
    <scope>NUCLEOTIDE SEQUENCE</scope>
    <source>
        <strain evidence="7">Huo1</strain>
        <tissue evidence="7">Leaf</tissue>
    </source>
</reference>
<protein>
    <recommendedName>
        <fullName evidence="9">Protein RER1</fullName>
    </recommendedName>
</protein>
<evidence type="ECO:0000256" key="1">
    <source>
        <dbReference type="ARBA" id="ARBA00004141"/>
    </source>
</evidence>
<accession>A0A8X8Y8B4</accession>
<evidence type="ECO:0000256" key="4">
    <source>
        <dbReference type="ARBA" id="ARBA00022989"/>
    </source>
</evidence>
<name>A0A8X8Y8B4_SALSN</name>
<dbReference type="GO" id="GO:0005783">
    <property type="term" value="C:endoplasmic reticulum"/>
    <property type="evidence" value="ECO:0007669"/>
    <property type="project" value="GOC"/>
</dbReference>
<dbReference type="GO" id="GO:0006890">
    <property type="term" value="P:retrograde vesicle-mediated transport, Golgi to endoplasmic reticulum"/>
    <property type="evidence" value="ECO:0007669"/>
    <property type="project" value="TreeGrafter"/>
</dbReference>
<dbReference type="EMBL" id="PNBA02000005">
    <property type="protein sequence ID" value="KAG6425163.1"/>
    <property type="molecule type" value="Genomic_DNA"/>
</dbReference>
<keyword evidence="5 6" id="KW-0472">Membrane</keyword>
<keyword evidence="4 6" id="KW-1133">Transmembrane helix</keyword>
<dbReference type="AlphaFoldDB" id="A0A8X8Y8B4"/>
<proteinExistence type="inferred from homology"/>
<comment type="caution">
    <text evidence="7">The sequence shown here is derived from an EMBL/GenBank/DDBJ whole genome shotgun (WGS) entry which is preliminary data.</text>
</comment>
<comment type="subcellular location">
    <subcellularLocation>
        <location evidence="1">Membrane</location>
        <topology evidence="1">Multi-pass membrane protein</topology>
    </subcellularLocation>
</comment>
<reference evidence="7" key="2">
    <citation type="submission" date="2020-08" db="EMBL/GenBank/DDBJ databases">
        <title>Plant Genome Project.</title>
        <authorList>
            <person name="Zhang R.-G."/>
        </authorList>
    </citation>
    <scope>NUCLEOTIDE SEQUENCE</scope>
    <source>
        <strain evidence="7">Huo1</strain>
        <tissue evidence="7">Leaf</tissue>
    </source>
</reference>
<comment type="similarity">
    <text evidence="2">Belongs to the RER1 family.</text>
</comment>
<evidence type="ECO:0000256" key="3">
    <source>
        <dbReference type="ARBA" id="ARBA00022692"/>
    </source>
</evidence>
<dbReference type="Pfam" id="PF03248">
    <property type="entry name" value="Rer1"/>
    <property type="match status" value="1"/>
</dbReference>